<keyword evidence="1" id="KW-1133">Transmembrane helix</keyword>
<evidence type="ECO:0000256" key="1">
    <source>
        <dbReference type="SAM" id="Phobius"/>
    </source>
</evidence>
<feature type="transmembrane region" description="Helical" evidence="1">
    <location>
        <begin position="21"/>
        <end position="44"/>
    </location>
</feature>
<dbReference type="Pfam" id="PF20061">
    <property type="entry name" value="DUF6460"/>
    <property type="match status" value="1"/>
</dbReference>
<sequence>MALSALTRFLGDTPLRVLLKLLVVSFLVGLVMHAFGWSPMDVFYGIRQFFVDLWNLGFHAIDRFLGYILLGAAIVVPVFILLRIASYRK</sequence>
<dbReference type="RefSeq" id="WP_224714515.1">
    <property type="nucleotide sequence ID" value="NZ_JAVIIS010000043.1"/>
</dbReference>
<organism evidence="3 4">
    <name type="scientific">Mesorhizobium australafricanum</name>
    <dbReference type="NCBI Taxonomy" id="3072311"/>
    <lineage>
        <taxon>Bacteria</taxon>
        <taxon>Pseudomonadati</taxon>
        <taxon>Pseudomonadota</taxon>
        <taxon>Alphaproteobacteria</taxon>
        <taxon>Hyphomicrobiales</taxon>
        <taxon>Phyllobacteriaceae</taxon>
        <taxon>Mesorhizobium</taxon>
    </lineage>
</organism>
<evidence type="ECO:0000313" key="4">
    <source>
        <dbReference type="Proteomes" id="UP001272097"/>
    </source>
</evidence>
<keyword evidence="4" id="KW-1185">Reference proteome</keyword>
<evidence type="ECO:0000313" key="3">
    <source>
        <dbReference type="EMBL" id="MDX8442668.1"/>
    </source>
</evidence>
<gene>
    <name evidence="3" type="ORF">RFM51_24105</name>
</gene>
<dbReference type="Proteomes" id="UP001272097">
    <property type="component" value="Unassembled WGS sequence"/>
</dbReference>
<feature type="transmembrane region" description="Helical" evidence="1">
    <location>
        <begin position="64"/>
        <end position="85"/>
    </location>
</feature>
<feature type="domain" description="DUF6460" evidence="2">
    <location>
        <begin position="53"/>
        <end position="88"/>
    </location>
</feature>
<proteinExistence type="predicted"/>
<reference evidence="3 4" key="1">
    <citation type="submission" date="2023-08" db="EMBL/GenBank/DDBJ databases">
        <title>Implementing the SeqCode for naming new Mesorhizobium species isolated from Vachellia karroo root nodules.</title>
        <authorList>
            <person name="Van Lill M."/>
        </authorList>
    </citation>
    <scope>NUCLEOTIDE SEQUENCE [LARGE SCALE GENOMIC DNA]</scope>
    <source>
        <strain evidence="3 4">VK3E</strain>
    </source>
</reference>
<name>A0ABU4X3Z5_9HYPH</name>
<dbReference type="InterPro" id="IPR045594">
    <property type="entry name" value="DUF6460"/>
</dbReference>
<keyword evidence="1" id="KW-0472">Membrane</keyword>
<comment type="caution">
    <text evidence="3">The sequence shown here is derived from an EMBL/GenBank/DDBJ whole genome shotgun (WGS) entry which is preliminary data.</text>
</comment>
<keyword evidence="1" id="KW-0812">Transmembrane</keyword>
<evidence type="ECO:0000259" key="2">
    <source>
        <dbReference type="Pfam" id="PF20061"/>
    </source>
</evidence>
<protein>
    <submittedName>
        <fullName evidence="3">DUF6460 domain-containing protein</fullName>
    </submittedName>
</protein>
<accession>A0ABU4X3Z5</accession>
<dbReference type="EMBL" id="JAVIIS010000043">
    <property type="protein sequence ID" value="MDX8442668.1"/>
    <property type="molecule type" value="Genomic_DNA"/>
</dbReference>